<organism evidence="2">
    <name type="scientific">freshwater metagenome</name>
    <dbReference type="NCBI Taxonomy" id="449393"/>
    <lineage>
        <taxon>unclassified sequences</taxon>
        <taxon>metagenomes</taxon>
        <taxon>ecological metagenomes</taxon>
    </lineage>
</organism>
<dbReference type="AlphaFoldDB" id="A0A6J6SSD5"/>
<keyword evidence="1" id="KW-1133">Transmembrane helix</keyword>
<feature type="transmembrane region" description="Helical" evidence="1">
    <location>
        <begin position="6"/>
        <end position="25"/>
    </location>
</feature>
<proteinExistence type="predicted"/>
<keyword evidence="1" id="KW-0472">Membrane</keyword>
<feature type="transmembrane region" description="Helical" evidence="1">
    <location>
        <begin position="135"/>
        <end position="155"/>
    </location>
</feature>
<sequence length="313" mass="32043">MATRRWIPLVSAFTAGIFIALQGRLNGGLSMFIGNGFEAALVNFGSGLVILVFIVLLVPSVRRGVVRIPAAIRDGELNRWQILGGLIGGAFIGVQSIAIPIVGVAVFTVAVVAGQSANSLFVDKVGLGPAGKQPITWNRAISALLAVVAVGVAVSDRFTSGGASLIVVAVTFVGGLGLAVQQAINGRVSNAARNPISATFYNFLFGTAILVFAFAGAWAVTDTDAKVIGGAPWWLFIGGALGITFITIAAWAVPKIGVLLFALISISGQLSGALVIDVVAPTAATNFGWHLIAGVLIAFLAVAIGSLGRLRAN</sequence>
<reference evidence="2" key="1">
    <citation type="submission" date="2020-05" db="EMBL/GenBank/DDBJ databases">
        <authorList>
            <person name="Chiriac C."/>
            <person name="Salcher M."/>
            <person name="Ghai R."/>
            <person name="Kavagutti S V."/>
        </authorList>
    </citation>
    <scope>NUCLEOTIDE SEQUENCE</scope>
</reference>
<feature type="transmembrane region" description="Helical" evidence="1">
    <location>
        <begin position="287"/>
        <end position="307"/>
    </location>
</feature>
<dbReference type="PANTHER" id="PTHR34821:SF2">
    <property type="entry name" value="INNER MEMBRANE PROTEIN YDCZ"/>
    <property type="match status" value="1"/>
</dbReference>
<feature type="transmembrane region" description="Helical" evidence="1">
    <location>
        <begin position="81"/>
        <end position="114"/>
    </location>
</feature>
<dbReference type="PANTHER" id="PTHR34821">
    <property type="entry name" value="INNER MEMBRANE PROTEIN YDCZ"/>
    <property type="match status" value="1"/>
</dbReference>
<keyword evidence="1" id="KW-0812">Transmembrane</keyword>
<dbReference type="InterPro" id="IPR006750">
    <property type="entry name" value="YdcZ"/>
</dbReference>
<gene>
    <name evidence="2" type="ORF">UFOPK2809_00143</name>
</gene>
<feature type="transmembrane region" description="Helical" evidence="1">
    <location>
        <begin position="260"/>
        <end position="281"/>
    </location>
</feature>
<dbReference type="EMBL" id="CAEZZA010000010">
    <property type="protein sequence ID" value="CAB4737792.1"/>
    <property type="molecule type" value="Genomic_DNA"/>
</dbReference>
<dbReference type="Pfam" id="PF04657">
    <property type="entry name" value="DMT_YdcZ"/>
    <property type="match status" value="2"/>
</dbReference>
<name>A0A6J6SSD5_9ZZZZ</name>
<feature type="transmembrane region" description="Helical" evidence="1">
    <location>
        <begin position="37"/>
        <end position="61"/>
    </location>
</feature>
<evidence type="ECO:0000256" key="1">
    <source>
        <dbReference type="SAM" id="Phobius"/>
    </source>
</evidence>
<feature type="transmembrane region" description="Helical" evidence="1">
    <location>
        <begin position="200"/>
        <end position="221"/>
    </location>
</feature>
<protein>
    <submittedName>
        <fullName evidence="2">Unannotated protein</fullName>
    </submittedName>
</protein>
<dbReference type="GO" id="GO:0005886">
    <property type="term" value="C:plasma membrane"/>
    <property type="evidence" value="ECO:0007669"/>
    <property type="project" value="TreeGrafter"/>
</dbReference>
<accession>A0A6J6SSD5</accession>
<feature type="transmembrane region" description="Helical" evidence="1">
    <location>
        <begin position="233"/>
        <end position="253"/>
    </location>
</feature>
<evidence type="ECO:0000313" key="2">
    <source>
        <dbReference type="EMBL" id="CAB4737792.1"/>
    </source>
</evidence>
<feature type="transmembrane region" description="Helical" evidence="1">
    <location>
        <begin position="161"/>
        <end position="180"/>
    </location>
</feature>